<keyword evidence="2" id="KW-1185">Reference proteome</keyword>
<gene>
    <name evidence="1" type="ORF">NDU88_001943</name>
</gene>
<evidence type="ECO:0000313" key="2">
    <source>
        <dbReference type="Proteomes" id="UP001066276"/>
    </source>
</evidence>
<evidence type="ECO:0000313" key="1">
    <source>
        <dbReference type="EMBL" id="KAJ1149126.1"/>
    </source>
</evidence>
<comment type="caution">
    <text evidence="1">The sequence shown here is derived from an EMBL/GenBank/DDBJ whole genome shotgun (WGS) entry which is preliminary data.</text>
</comment>
<accession>A0AAV7RCM4</accession>
<sequence>MQSIAPPPTFLAVPGEPNMPWEDWQEAFDSYLKALGGAIFTAKRKLALLKHNLGVEGRKVLKTLPCDNFAVNGEGSDEETEEDENKPDM</sequence>
<dbReference type="EMBL" id="JANPWB010000009">
    <property type="protein sequence ID" value="KAJ1149126.1"/>
    <property type="molecule type" value="Genomic_DNA"/>
</dbReference>
<organism evidence="1 2">
    <name type="scientific">Pleurodeles waltl</name>
    <name type="common">Iberian ribbed newt</name>
    <dbReference type="NCBI Taxonomy" id="8319"/>
    <lineage>
        <taxon>Eukaryota</taxon>
        <taxon>Metazoa</taxon>
        <taxon>Chordata</taxon>
        <taxon>Craniata</taxon>
        <taxon>Vertebrata</taxon>
        <taxon>Euteleostomi</taxon>
        <taxon>Amphibia</taxon>
        <taxon>Batrachia</taxon>
        <taxon>Caudata</taxon>
        <taxon>Salamandroidea</taxon>
        <taxon>Salamandridae</taxon>
        <taxon>Pleurodelinae</taxon>
        <taxon>Pleurodeles</taxon>
    </lineage>
</organism>
<reference evidence="1" key="1">
    <citation type="journal article" date="2022" name="bioRxiv">
        <title>Sequencing and chromosome-scale assembly of the giantPleurodeles waltlgenome.</title>
        <authorList>
            <person name="Brown T."/>
            <person name="Elewa A."/>
            <person name="Iarovenko S."/>
            <person name="Subramanian E."/>
            <person name="Araus A.J."/>
            <person name="Petzold A."/>
            <person name="Susuki M."/>
            <person name="Suzuki K.-i.T."/>
            <person name="Hayashi T."/>
            <person name="Toyoda A."/>
            <person name="Oliveira C."/>
            <person name="Osipova E."/>
            <person name="Leigh N.D."/>
            <person name="Simon A."/>
            <person name="Yun M.H."/>
        </authorList>
    </citation>
    <scope>NUCLEOTIDE SEQUENCE</scope>
    <source>
        <strain evidence="1">20211129_DDA</strain>
        <tissue evidence="1">Liver</tissue>
    </source>
</reference>
<dbReference type="AlphaFoldDB" id="A0AAV7RCM4"/>
<protein>
    <submittedName>
        <fullName evidence="1">Uncharacterized protein</fullName>
    </submittedName>
</protein>
<name>A0AAV7RCM4_PLEWA</name>
<proteinExistence type="predicted"/>
<dbReference type="Proteomes" id="UP001066276">
    <property type="component" value="Chromosome 5"/>
</dbReference>